<evidence type="ECO:0000256" key="21">
    <source>
        <dbReference type="ARBA" id="ARBA00048050"/>
    </source>
</evidence>
<evidence type="ECO:0000256" key="1">
    <source>
        <dbReference type="ARBA" id="ARBA00004323"/>
    </source>
</evidence>
<dbReference type="EMBL" id="WKFB01000214">
    <property type="protein sequence ID" value="KAF6731438.1"/>
    <property type="molecule type" value="Genomic_DNA"/>
</dbReference>
<comment type="similarity">
    <text evidence="2">Belongs to the glycosyltransferase 29 family.</text>
</comment>
<comment type="subcellular location">
    <subcellularLocation>
        <location evidence="1">Golgi apparatus membrane</location>
        <topology evidence="1">Single-pass type II membrane protein</topology>
    </subcellularLocation>
</comment>
<evidence type="ECO:0000256" key="9">
    <source>
        <dbReference type="ARBA" id="ARBA00023098"/>
    </source>
</evidence>
<dbReference type="OrthoDB" id="10264956at2759"/>
<keyword evidence="5 24" id="KW-0812">Transmembrane</keyword>
<evidence type="ECO:0000256" key="18">
    <source>
        <dbReference type="ARBA" id="ARBA00042545"/>
    </source>
</evidence>
<dbReference type="InterPro" id="IPR001675">
    <property type="entry name" value="Glyco_trans_29"/>
</dbReference>
<keyword evidence="9" id="KW-0443">Lipid metabolism</keyword>
<evidence type="ECO:0000256" key="2">
    <source>
        <dbReference type="ARBA" id="ARBA00006003"/>
    </source>
</evidence>
<evidence type="ECO:0000256" key="19">
    <source>
        <dbReference type="ARBA" id="ARBA00043651"/>
    </source>
</evidence>
<keyword evidence="10 24" id="KW-0472">Membrane</keyword>
<evidence type="ECO:0000256" key="15">
    <source>
        <dbReference type="ARBA" id="ARBA00041341"/>
    </source>
</evidence>
<comment type="function">
    <text evidence="20">Transfers the sialyl group (N-acetyl-alpha-neuraminyl or NeuAc) from CMP-NeuAc to the non-reducing terminal galactose (Gal) of glycosphingolipids forming gangliosides (important molecules involved in the regulation of multiple cellular processes, including cell proliferation and differentiation, apoptosis, embryogenesis, development, and oncogenesis). Mainly involved in the biosynthesis of ganglioside GM3 but can also use different glycolipids as substrate acceptors such as D-galactosylceramide (GalCer), asialo-GM2 (GA2) and asialo-GM1 (GA1), although less preferentially than beta-D-Gal-(1-&gt;4)-beta-D-Glc-(1&lt;-&gt;1)-Cer (LacCer).</text>
</comment>
<evidence type="ECO:0000256" key="22">
    <source>
        <dbReference type="ARBA" id="ARBA00048805"/>
    </source>
</evidence>
<dbReference type="Pfam" id="PF00777">
    <property type="entry name" value="Glyco_transf_29"/>
    <property type="match status" value="1"/>
</dbReference>
<evidence type="ECO:0000256" key="17">
    <source>
        <dbReference type="ARBA" id="ARBA00041976"/>
    </source>
</evidence>
<dbReference type="InterPro" id="IPR051142">
    <property type="entry name" value="Glycosyltransferase_29"/>
</dbReference>
<evidence type="ECO:0000313" key="27">
    <source>
        <dbReference type="Proteomes" id="UP000261560"/>
    </source>
</evidence>
<dbReference type="GeneTree" id="ENSGT00940000165889"/>
<comment type="catalytic activity">
    <reaction evidence="19">
        <text>a beta-D-Gal-(1-&gt;4)-beta-D-Glc-(1&lt;-&gt;1)-Cer(d18:1(4E)) + CMP-N-acetyl-beta-neuraminate = a ganglioside GM3 (d18:1(4E)) + CMP + H(+)</text>
        <dbReference type="Rhea" id="RHEA:18417"/>
        <dbReference type="ChEBI" id="CHEBI:15378"/>
        <dbReference type="ChEBI" id="CHEBI:17950"/>
        <dbReference type="ChEBI" id="CHEBI:57812"/>
        <dbReference type="ChEBI" id="CHEBI:60065"/>
        <dbReference type="ChEBI" id="CHEBI:60377"/>
        <dbReference type="EC" id="2.4.3.9"/>
    </reaction>
    <physiologicalReaction direction="left-to-right" evidence="19">
        <dbReference type="Rhea" id="RHEA:18418"/>
    </physiologicalReaction>
</comment>
<evidence type="ECO:0000313" key="25">
    <source>
        <dbReference type="EMBL" id="KAF6731438.1"/>
    </source>
</evidence>
<dbReference type="InterPro" id="IPR038578">
    <property type="entry name" value="GT29-like_sf"/>
</dbReference>
<evidence type="ECO:0000256" key="11">
    <source>
        <dbReference type="ARBA" id="ARBA00023157"/>
    </source>
</evidence>
<dbReference type="Proteomes" id="UP000261560">
    <property type="component" value="Unplaced"/>
</dbReference>
<sequence>MVTLNHLSVEDPDHGSLLLPVVTETATLTPVSQRQRSVTKTEPMDFFLSRKANLASSLLVLMVCYLVILIPAYFPMKKTTADSDDHQDPKDLVLLNRSASLLSRPCQPHSCLNHLKPLSFSEGLQEIPVFVEQGRPAEWALGPPLGLQGSEEHLALTLASMPEPGVPPSLKTKDSCRRCVVVGNGGVLQGSHLGSHIDQYDVIIRMNNAPVVGFERDVGSRTTIRLMYPEGAPHSANEYRKTSMIALVVFKSLDLDWLTSVITKQPLSFWSKMWFWREVVDDIPLSPESFKILHPEIIHKTGQVLQKYALKQGNMIPTLGASALVMAMQLCDQVSLAGFGYNMQHPEARLHYYEALRMDAMKAQVVHDVSAEKLFLRDLVAAGAVTDLTGAL</sequence>
<evidence type="ECO:0000256" key="3">
    <source>
        <dbReference type="ARBA" id="ARBA00022676"/>
    </source>
</evidence>
<evidence type="ECO:0000256" key="5">
    <source>
        <dbReference type="ARBA" id="ARBA00022692"/>
    </source>
</evidence>
<evidence type="ECO:0000256" key="20">
    <source>
        <dbReference type="ARBA" id="ARBA00045587"/>
    </source>
</evidence>
<dbReference type="Gene3D" id="3.90.1480.20">
    <property type="entry name" value="Glycosyl transferase family 29"/>
    <property type="match status" value="1"/>
</dbReference>
<keyword evidence="7 24" id="KW-1133">Transmembrane helix</keyword>
<evidence type="ECO:0000256" key="10">
    <source>
        <dbReference type="ARBA" id="ARBA00023136"/>
    </source>
</evidence>
<gene>
    <name evidence="25" type="ORF">FQA47_025098</name>
</gene>
<dbReference type="STRING" id="30732.ENSOMEP00000002233"/>
<evidence type="ECO:0000256" key="12">
    <source>
        <dbReference type="ARBA" id="ARBA00023180"/>
    </source>
</evidence>
<dbReference type="EC" id="2.4.3.9" evidence="13"/>
<keyword evidence="6" id="KW-0735">Signal-anchor</keyword>
<keyword evidence="12" id="KW-0325">Glycoprotein</keyword>
<proteinExistence type="inferred from homology"/>
<dbReference type="FunFam" id="3.90.1480.20:FF:000006">
    <property type="entry name" value="ST3 beta-galactoside alpha-2,3-sialyltransferase 5"/>
    <property type="match status" value="1"/>
</dbReference>
<dbReference type="GO" id="GO:0006629">
    <property type="term" value="P:lipid metabolic process"/>
    <property type="evidence" value="ECO:0007669"/>
    <property type="project" value="UniProtKB-KW"/>
</dbReference>
<feature type="transmembrane region" description="Helical" evidence="24">
    <location>
        <begin position="54"/>
        <end position="74"/>
    </location>
</feature>
<protein>
    <recommendedName>
        <fullName evidence="14">Lactosylceramide alpha-2,3-sialyltransferase</fullName>
        <ecNumber evidence="13">2.4.3.9</ecNumber>
    </recommendedName>
    <alternativeName>
        <fullName evidence="15">CMP-NeuAc:lactosylceramide alpha-2,3-sialyltransferase</fullName>
    </alternativeName>
    <alternativeName>
        <fullName evidence="18">Ganglioside GM3 synthase</fullName>
    </alternativeName>
    <alternativeName>
        <fullName evidence="17">ST3Gal V</fullName>
    </alternativeName>
    <alternativeName>
        <fullName evidence="16">Sialyltransferase 9</fullName>
    </alternativeName>
</protein>
<evidence type="ECO:0000256" key="8">
    <source>
        <dbReference type="ARBA" id="ARBA00023034"/>
    </source>
</evidence>
<name>A0A3B3BB22_ORYME</name>
<evidence type="ECO:0000256" key="24">
    <source>
        <dbReference type="SAM" id="Phobius"/>
    </source>
</evidence>
<dbReference type="PaxDb" id="30732-ENSOMEP00000002233"/>
<comment type="catalytic activity">
    <reaction evidence="21">
        <text>a beta-D-Gal-(1&lt;-&gt;1')-ceramide + CMP-N-acetyl-beta-neuraminate = N-acetyl-alpha-neuraminosyl-(2-&gt;3)-beta-D-galactosyl-(1&lt;-&gt;1')-ceramide + CMP + H(+)</text>
        <dbReference type="Rhea" id="RHEA:41780"/>
        <dbReference type="ChEBI" id="CHEBI:15378"/>
        <dbReference type="ChEBI" id="CHEBI:57812"/>
        <dbReference type="ChEBI" id="CHEBI:60377"/>
        <dbReference type="ChEBI" id="CHEBI:82643"/>
        <dbReference type="ChEBI" id="CHEBI:143593"/>
    </reaction>
    <physiologicalReaction direction="left-to-right" evidence="21">
        <dbReference type="Rhea" id="RHEA:41781"/>
    </physiologicalReaction>
</comment>
<dbReference type="AlphaFoldDB" id="A0A3B3BB22"/>
<keyword evidence="11" id="KW-1015">Disulfide bond</keyword>
<dbReference type="OMA" id="MWFWKEV"/>
<keyword evidence="4 25" id="KW-0808">Transferase</keyword>
<keyword evidence="27" id="KW-1185">Reference proteome</keyword>
<dbReference type="Ensembl" id="ENSOMET00000012842.1">
    <property type="protein sequence ID" value="ENSOMEP00000002233.1"/>
    <property type="gene ID" value="ENSOMEG00000003156.1"/>
</dbReference>
<dbReference type="GO" id="GO:0004308">
    <property type="term" value="F:exo-alpha-sialidase activity"/>
    <property type="evidence" value="ECO:0007669"/>
    <property type="project" value="Ensembl"/>
</dbReference>
<evidence type="ECO:0000256" key="14">
    <source>
        <dbReference type="ARBA" id="ARBA00039792"/>
    </source>
</evidence>
<keyword evidence="8" id="KW-0333">Golgi apparatus</keyword>
<accession>A0A3B3BB22</accession>
<evidence type="ECO:0000256" key="16">
    <source>
        <dbReference type="ARBA" id="ARBA00041896"/>
    </source>
</evidence>
<evidence type="ECO:0000313" key="26">
    <source>
        <dbReference type="Ensembl" id="ENSOMEP00000002233.1"/>
    </source>
</evidence>
<reference evidence="25" key="2">
    <citation type="journal article" name="BMC Genomics">
        <title>Long-read sequencing and de novo genome assembly of marine medaka (Oryzias melastigma).</title>
        <authorList>
            <person name="Liang P."/>
            <person name="Saqib H.S.A."/>
            <person name="Ni X."/>
            <person name="Shen Y."/>
        </authorList>
    </citation>
    <scope>NUCLEOTIDE SEQUENCE</scope>
    <source>
        <strain evidence="25">Bigg-433</strain>
    </source>
</reference>
<dbReference type="GO" id="GO:0047291">
    <property type="term" value="F:lactosylceramide alpha-2,3-sialyltransferase activity"/>
    <property type="evidence" value="ECO:0007669"/>
    <property type="project" value="UniProtKB-EC"/>
</dbReference>
<dbReference type="GO" id="GO:0000139">
    <property type="term" value="C:Golgi membrane"/>
    <property type="evidence" value="ECO:0007669"/>
    <property type="project" value="UniProtKB-SubCell"/>
</dbReference>
<evidence type="ECO:0000256" key="13">
    <source>
        <dbReference type="ARBA" id="ARBA00039111"/>
    </source>
</evidence>
<evidence type="ECO:0000256" key="23">
    <source>
        <dbReference type="ARBA" id="ARBA00049539"/>
    </source>
</evidence>
<keyword evidence="3 25" id="KW-0328">Glycosyltransferase</keyword>
<evidence type="ECO:0000256" key="6">
    <source>
        <dbReference type="ARBA" id="ARBA00022968"/>
    </source>
</evidence>
<evidence type="ECO:0000256" key="4">
    <source>
        <dbReference type="ARBA" id="ARBA00022679"/>
    </source>
</evidence>
<evidence type="ECO:0000256" key="7">
    <source>
        <dbReference type="ARBA" id="ARBA00022989"/>
    </source>
</evidence>
<reference evidence="26" key="1">
    <citation type="submission" date="2025-05" db="UniProtKB">
        <authorList>
            <consortium name="Ensembl"/>
        </authorList>
    </citation>
    <scope>IDENTIFICATION</scope>
</reference>
<dbReference type="PANTHER" id="PTHR13713:SF94">
    <property type="entry name" value="ST3 BETA-GALACTOSIDE ALPHA-2,3-SIALYLTRANSFERASE 5, LIKE"/>
    <property type="match status" value="1"/>
</dbReference>
<comment type="catalytic activity">
    <reaction evidence="23">
        <text>ganglioside GA1 (d18:1(4E)/18:0) + CMP-N-acetyl-beta-neuraminate = ganglioside GM1 (d18:1(4E)/18:0) + CMP + H(+)</text>
        <dbReference type="Rhea" id="RHEA:41784"/>
        <dbReference type="ChEBI" id="CHEBI:15378"/>
        <dbReference type="ChEBI" id="CHEBI:57812"/>
        <dbReference type="ChEBI" id="CHEBI:60377"/>
        <dbReference type="ChEBI" id="CHEBI:73110"/>
        <dbReference type="ChEBI" id="CHEBI:78484"/>
    </reaction>
    <physiologicalReaction direction="left-to-right" evidence="23">
        <dbReference type="Rhea" id="RHEA:41785"/>
    </physiologicalReaction>
</comment>
<organism evidence="26 27">
    <name type="scientific">Oryzias melastigma</name>
    <name type="common">Marine medaka</name>
    <dbReference type="NCBI Taxonomy" id="30732"/>
    <lineage>
        <taxon>Eukaryota</taxon>
        <taxon>Metazoa</taxon>
        <taxon>Chordata</taxon>
        <taxon>Craniata</taxon>
        <taxon>Vertebrata</taxon>
        <taxon>Euteleostomi</taxon>
        <taxon>Actinopterygii</taxon>
        <taxon>Neopterygii</taxon>
        <taxon>Teleostei</taxon>
        <taxon>Neoteleostei</taxon>
        <taxon>Acanthomorphata</taxon>
        <taxon>Ovalentaria</taxon>
        <taxon>Atherinomorphae</taxon>
        <taxon>Beloniformes</taxon>
        <taxon>Adrianichthyidae</taxon>
        <taxon>Oryziinae</taxon>
        <taxon>Oryzias</taxon>
    </lineage>
</organism>
<comment type="catalytic activity">
    <reaction evidence="22">
        <text>ganglioside GA2 (d18:1(4E)/18:0) + CMP-N-acetyl-beta-neuraminate = ganglioside GM2 (d18:1(4E)/18:0) + CMP + H(+)</text>
        <dbReference type="Rhea" id="RHEA:41776"/>
        <dbReference type="ChEBI" id="CHEBI:15378"/>
        <dbReference type="ChEBI" id="CHEBI:57812"/>
        <dbReference type="ChEBI" id="CHEBI:60377"/>
        <dbReference type="ChEBI" id="CHEBI:78485"/>
        <dbReference type="ChEBI" id="CHEBI:78486"/>
    </reaction>
    <physiologicalReaction direction="left-to-right" evidence="22">
        <dbReference type="Rhea" id="RHEA:41777"/>
    </physiologicalReaction>
</comment>
<dbReference type="Proteomes" id="UP000646548">
    <property type="component" value="Unassembled WGS sequence"/>
</dbReference>
<dbReference type="PANTHER" id="PTHR13713">
    <property type="entry name" value="SIALYLTRANSFERASE"/>
    <property type="match status" value="1"/>
</dbReference>